<reference evidence="2" key="1">
    <citation type="submission" date="2020-11" db="EMBL/GenBank/DDBJ databases">
        <authorList>
            <consortium name="DOE Joint Genome Institute"/>
            <person name="Ahrendt S."/>
            <person name="Riley R."/>
            <person name="Andreopoulos W."/>
            <person name="Labutti K."/>
            <person name="Pangilinan J."/>
            <person name="Ruiz-Duenas F.J."/>
            <person name="Barrasa J.M."/>
            <person name="Sanchez-Garcia M."/>
            <person name="Camarero S."/>
            <person name="Miyauchi S."/>
            <person name="Serrano A."/>
            <person name="Linde D."/>
            <person name="Babiker R."/>
            <person name="Drula E."/>
            <person name="Ayuso-Fernandez I."/>
            <person name="Pacheco R."/>
            <person name="Padilla G."/>
            <person name="Ferreira P."/>
            <person name="Barriuso J."/>
            <person name="Kellner H."/>
            <person name="Castanera R."/>
            <person name="Alfaro M."/>
            <person name="Ramirez L."/>
            <person name="Pisabarro A.G."/>
            <person name="Kuo A."/>
            <person name="Tritt A."/>
            <person name="Lipzen A."/>
            <person name="He G."/>
            <person name="Yan M."/>
            <person name="Ng V."/>
            <person name="Cullen D."/>
            <person name="Martin F."/>
            <person name="Rosso M.-N."/>
            <person name="Henrissat B."/>
            <person name="Hibbett D."/>
            <person name="Martinez A.T."/>
            <person name="Grigoriev I.V."/>
        </authorList>
    </citation>
    <scope>NUCLEOTIDE SEQUENCE</scope>
    <source>
        <strain evidence="2">CBS 506.95</strain>
    </source>
</reference>
<dbReference type="EMBL" id="MU157836">
    <property type="protein sequence ID" value="KAF9531178.1"/>
    <property type="molecule type" value="Genomic_DNA"/>
</dbReference>
<dbReference type="OrthoDB" id="3257643at2759"/>
<evidence type="ECO:0000313" key="2">
    <source>
        <dbReference type="EMBL" id="KAF9531178.1"/>
    </source>
</evidence>
<protein>
    <submittedName>
        <fullName evidence="2">Uncharacterized protein</fullName>
    </submittedName>
</protein>
<accession>A0A9P6ELS3</accession>
<evidence type="ECO:0000313" key="3">
    <source>
        <dbReference type="Proteomes" id="UP000807306"/>
    </source>
</evidence>
<organism evidence="2 3">
    <name type="scientific">Crepidotus variabilis</name>
    <dbReference type="NCBI Taxonomy" id="179855"/>
    <lineage>
        <taxon>Eukaryota</taxon>
        <taxon>Fungi</taxon>
        <taxon>Dikarya</taxon>
        <taxon>Basidiomycota</taxon>
        <taxon>Agaricomycotina</taxon>
        <taxon>Agaricomycetes</taxon>
        <taxon>Agaricomycetidae</taxon>
        <taxon>Agaricales</taxon>
        <taxon>Agaricineae</taxon>
        <taxon>Crepidotaceae</taxon>
        <taxon>Crepidotus</taxon>
    </lineage>
</organism>
<evidence type="ECO:0000256" key="1">
    <source>
        <dbReference type="SAM" id="MobiDB-lite"/>
    </source>
</evidence>
<name>A0A9P6ELS3_9AGAR</name>
<gene>
    <name evidence="2" type="ORF">CPB83DRAFT_849497</name>
</gene>
<sequence length="79" mass="9039">MPPPLQSSLEHRPHLSDHHSISNNYSHSGHYTPVKVEDDHYISSHQNSLHYSYSNGTSQSQNGIDWQGGYSSERVHLQR</sequence>
<comment type="caution">
    <text evidence="2">The sequence shown here is derived from an EMBL/GenBank/DDBJ whole genome shotgun (WGS) entry which is preliminary data.</text>
</comment>
<dbReference type="AlphaFoldDB" id="A0A9P6ELS3"/>
<keyword evidence="3" id="KW-1185">Reference proteome</keyword>
<feature type="region of interest" description="Disordered" evidence="1">
    <location>
        <begin position="1"/>
        <end position="79"/>
    </location>
</feature>
<dbReference type="Proteomes" id="UP000807306">
    <property type="component" value="Unassembled WGS sequence"/>
</dbReference>
<proteinExistence type="predicted"/>
<feature type="compositionally biased region" description="Polar residues" evidence="1">
    <location>
        <begin position="43"/>
        <end position="64"/>
    </location>
</feature>
<feature type="compositionally biased region" description="Basic and acidic residues" evidence="1">
    <location>
        <begin position="9"/>
        <end position="20"/>
    </location>
</feature>